<feature type="region of interest" description="Disordered" evidence="1">
    <location>
        <begin position="126"/>
        <end position="163"/>
    </location>
</feature>
<organism evidence="2 3">
    <name type="scientific">Ceratocystis lukuohia</name>
    <dbReference type="NCBI Taxonomy" id="2019550"/>
    <lineage>
        <taxon>Eukaryota</taxon>
        <taxon>Fungi</taxon>
        <taxon>Dikarya</taxon>
        <taxon>Ascomycota</taxon>
        <taxon>Pezizomycotina</taxon>
        <taxon>Sordariomycetes</taxon>
        <taxon>Hypocreomycetidae</taxon>
        <taxon>Microascales</taxon>
        <taxon>Ceratocystidaceae</taxon>
        <taxon>Ceratocystis</taxon>
    </lineage>
</organism>
<dbReference type="Proteomes" id="UP001610728">
    <property type="component" value="Unassembled WGS sequence"/>
</dbReference>
<evidence type="ECO:0000256" key="1">
    <source>
        <dbReference type="SAM" id="MobiDB-lite"/>
    </source>
</evidence>
<feature type="compositionally biased region" description="Polar residues" evidence="1">
    <location>
        <begin position="126"/>
        <end position="137"/>
    </location>
</feature>
<reference evidence="2 3" key="1">
    <citation type="submission" date="2020-05" db="EMBL/GenBank/DDBJ databases">
        <title>Ceratocystis lukuohia genome.</title>
        <authorList>
            <person name="Harrington T.C."/>
            <person name="Kim K."/>
            <person name="Mayers C.G."/>
        </authorList>
    </citation>
    <scope>NUCLEOTIDE SEQUENCE [LARGE SCALE GENOMIC DNA]</scope>
    <source>
        <strain evidence="2 3">C4212</strain>
    </source>
</reference>
<feature type="compositionally biased region" description="Polar residues" evidence="1">
    <location>
        <begin position="277"/>
        <end position="287"/>
    </location>
</feature>
<gene>
    <name evidence="2" type="ORF">HOO65_011218</name>
</gene>
<evidence type="ECO:0000313" key="3">
    <source>
        <dbReference type="Proteomes" id="UP001610728"/>
    </source>
</evidence>
<evidence type="ECO:0000313" key="2">
    <source>
        <dbReference type="EMBL" id="KAL2891860.1"/>
    </source>
</evidence>
<proteinExistence type="predicted"/>
<dbReference type="RefSeq" id="XP_070863039.1">
    <property type="nucleotide sequence ID" value="XM_070999912.1"/>
</dbReference>
<keyword evidence="3" id="KW-1185">Reference proteome</keyword>
<feature type="compositionally biased region" description="Polar residues" evidence="1">
    <location>
        <begin position="228"/>
        <end position="260"/>
    </location>
</feature>
<dbReference type="GeneID" id="98115463"/>
<feature type="region of interest" description="Disordered" evidence="1">
    <location>
        <begin position="51"/>
        <end position="77"/>
    </location>
</feature>
<name>A0ABR4MUA2_9PEZI</name>
<dbReference type="EMBL" id="JABSNW010000001">
    <property type="protein sequence ID" value="KAL2891860.1"/>
    <property type="molecule type" value="Genomic_DNA"/>
</dbReference>
<protein>
    <submittedName>
        <fullName evidence="2">Uncharacterized protein</fullName>
    </submittedName>
</protein>
<feature type="compositionally biased region" description="Polar residues" evidence="1">
    <location>
        <begin position="195"/>
        <end position="207"/>
    </location>
</feature>
<accession>A0ABR4MUA2</accession>
<sequence>MANTTSADIEVLVHLAAPSTATDDAYYHSLARGYLDFAPGLRIDVVTPTPQTPRPKCASHHIHSSQGPSGSDDMEIFGGTQASFSSVLDNSDSPRVRMTSLQNEELVERQEGAPSPLVSENGSISHVSETQLPSPVSSAAEPGSYSELQDITREESNSPTQVRQDLEQVIPPSSGPSLNELETIPSSIAVLDQPPSLSQKLQASLTKSFPEPRPQRQAPAKRHHQPPLQRSCSEFETTENGPRTLTKTISDTGPFSQFSAMRQPLSRAEVQRRLQDQNRTMSTSQQREFQEQFYDALEIYSPEPEVCDKEIQPEDLITAKLHQVSADLNIIDRFKFKTSRKVESLERGFWLIDTSEWQMPLREAAWKFLANWVGAGFAGWGTRCYRNEDRSWIRVYCWGVVVGPIYGMIYLASERRLKTERSEWIDGDGEAVVVVAARDSVTS</sequence>
<comment type="caution">
    <text evidence="2">The sequence shown here is derived from an EMBL/GenBank/DDBJ whole genome shotgun (WGS) entry which is preliminary data.</text>
</comment>
<feature type="region of interest" description="Disordered" evidence="1">
    <location>
        <begin position="192"/>
        <end position="287"/>
    </location>
</feature>